<organism evidence="4 5">
    <name type="scientific">Striga asiatica</name>
    <name type="common">Asiatic witchweed</name>
    <name type="synonym">Buchnera asiatica</name>
    <dbReference type="NCBI Taxonomy" id="4170"/>
    <lineage>
        <taxon>Eukaryota</taxon>
        <taxon>Viridiplantae</taxon>
        <taxon>Streptophyta</taxon>
        <taxon>Embryophyta</taxon>
        <taxon>Tracheophyta</taxon>
        <taxon>Spermatophyta</taxon>
        <taxon>Magnoliopsida</taxon>
        <taxon>eudicotyledons</taxon>
        <taxon>Gunneridae</taxon>
        <taxon>Pentapetalae</taxon>
        <taxon>asterids</taxon>
        <taxon>lamiids</taxon>
        <taxon>Lamiales</taxon>
        <taxon>Orobanchaceae</taxon>
        <taxon>Buchnereae</taxon>
        <taxon>Striga</taxon>
    </lineage>
</organism>
<dbReference type="Gene3D" id="3.30.420.40">
    <property type="match status" value="3"/>
</dbReference>
<evidence type="ECO:0000313" key="4">
    <source>
        <dbReference type="EMBL" id="GER24707.1"/>
    </source>
</evidence>
<accession>A0A5A7NWR7</accession>
<sequence length="208" mass="23633">MKEMAESYLRENVTSTIITIPAYFNEAQRNAMKEAAVMAGLHVERIMDEPTIAAIAQARLLHPFVPHFVKKVKALVFDLDGGTLDTRVVAVEHDNVFKKHKVNITEDKEALKKLVRECEWAKLGLSSRDWVWVEVVFQGFHSSEEVTRATFEELNADLFEMMLGSIERVVEDSHLKKSNIDTIVLSGGSAKIPRVRELVMEFFEGKET</sequence>
<evidence type="ECO:0000256" key="1">
    <source>
        <dbReference type="ARBA" id="ARBA00007381"/>
    </source>
</evidence>
<dbReference type="InterPro" id="IPR043129">
    <property type="entry name" value="ATPase_NBD"/>
</dbReference>
<dbReference type="FunFam" id="3.90.640.10:FF:000003">
    <property type="entry name" value="Molecular chaperone DnaK"/>
    <property type="match status" value="1"/>
</dbReference>
<keyword evidence="3" id="KW-0067">ATP-binding</keyword>
<keyword evidence="4" id="KW-0346">Stress response</keyword>
<dbReference type="GO" id="GO:0005524">
    <property type="term" value="F:ATP binding"/>
    <property type="evidence" value="ECO:0007669"/>
    <property type="project" value="UniProtKB-KW"/>
</dbReference>
<evidence type="ECO:0000256" key="2">
    <source>
        <dbReference type="ARBA" id="ARBA00022741"/>
    </source>
</evidence>
<dbReference type="PANTHER" id="PTHR19375">
    <property type="entry name" value="HEAT SHOCK PROTEIN 70KDA"/>
    <property type="match status" value="1"/>
</dbReference>
<protein>
    <submittedName>
        <fullName evidence="4">Heat shock 70 kDa protein</fullName>
    </submittedName>
</protein>
<dbReference type="PRINTS" id="PR00301">
    <property type="entry name" value="HEATSHOCK70"/>
</dbReference>
<dbReference type="SUPFAM" id="SSF53067">
    <property type="entry name" value="Actin-like ATPase domain"/>
    <property type="match status" value="2"/>
</dbReference>
<reference evidence="4" key="1">
    <citation type="journal article" date="2019" name="Curr. Biol.">
        <title>Genome Sequence of Striga asiatica Provides Insight into the Evolution of Plant Parasitism.</title>
        <authorList>
            <person name="Yoshida S."/>
            <person name="Kim S."/>
            <person name="Wafula E.K."/>
            <person name="Tanskanen J."/>
            <person name="Kim Y."/>
            <person name="Honaas L."/>
            <person name="Yang Z."/>
            <person name="Spallek T."/>
            <person name="Conn C.E."/>
            <person name="Ichihashi Y."/>
            <person name="Cheong K."/>
            <person name="Cui S."/>
            <person name="Der J.P."/>
            <person name="Gundlach H."/>
            <person name="Jiao Y."/>
            <person name="Hori C."/>
            <person name="Ishida J.K."/>
            <person name="Kasahara H."/>
            <person name="Kiba T."/>
            <person name="Kim M."/>
            <person name="Koo N."/>
            <person name="Laohavisit A."/>
            <person name="Lee Y."/>
            <person name="Lumba S."/>
            <person name="Mccourt P."/>
            <person name="Mortimer J.C."/>
            <person name="Mutuku J.M."/>
            <person name="Nomura T."/>
            <person name="Sasaki-sekimoto Y."/>
            <person name="Seto Y."/>
            <person name="Wang Y."/>
            <person name="Wakatake T."/>
            <person name="Sakakibara H."/>
            <person name="Demura T."/>
            <person name="Yamaguchi S."/>
            <person name="Yoneyama K."/>
            <person name="Manabe R."/>
            <person name="Nelson D.C."/>
            <person name="Schulman A.H."/>
            <person name="Timko M.P."/>
            <person name="Depamphilis C.W."/>
            <person name="Choi D."/>
            <person name="Shirasu K."/>
        </authorList>
    </citation>
    <scope>NUCLEOTIDE SEQUENCE [LARGE SCALE GENOMIC DNA]</scope>
    <source>
        <strain evidence="4">UVA1</strain>
    </source>
</reference>
<comment type="caution">
    <text evidence="4">The sequence shown here is derived from an EMBL/GenBank/DDBJ whole genome shotgun (WGS) entry which is preliminary data.</text>
</comment>
<dbReference type="GO" id="GO:0140662">
    <property type="term" value="F:ATP-dependent protein folding chaperone"/>
    <property type="evidence" value="ECO:0007669"/>
    <property type="project" value="InterPro"/>
</dbReference>
<dbReference type="Pfam" id="PF00012">
    <property type="entry name" value="HSP70"/>
    <property type="match status" value="1"/>
</dbReference>
<dbReference type="OrthoDB" id="3789372at2759"/>
<dbReference type="InterPro" id="IPR013126">
    <property type="entry name" value="Hsp_70_fam"/>
</dbReference>
<dbReference type="Gene3D" id="3.90.640.10">
    <property type="entry name" value="Actin, Chain A, domain 4"/>
    <property type="match status" value="1"/>
</dbReference>
<keyword evidence="5" id="KW-1185">Reference proteome</keyword>
<dbReference type="Proteomes" id="UP000325081">
    <property type="component" value="Unassembled WGS sequence"/>
</dbReference>
<dbReference type="EMBL" id="BKCP01000001">
    <property type="protein sequence ID" value="GER24707.1"/>
    <property type="molecule type" value="Genomic_DNA"/>
</dbReference>
<keyword evidence="2" id="KW-0547">Nucleotide-binding</keyword>
<dbReference type="FunFam" id="3.30.420.40:FF:000028">
    <property type="entry name" value="heat shock 70 kDa protein-like"/>
    <property type="match status" value="1"/>
</dbReference>
<name>A0A5A7NWR7_STRAF</name>
<evidence type="ECO:0000256" key="3">
    <source>
        <dbReference type="ARBA" id="ARBA00022840"/>
    </source>
</evidence>
<proteinExistence type="inferred from homology"/>
<gene>
    <name evidence="4" type="ORF">STAS_00248</name>
</gene>
<dbReference type="AlphaFoldDB" id="A0A5A7NWR7"/>
<evidence type="ECO:0000313" key="5">
    <source>
        <dbReference type="Proteomes" id="UP000325081"/>
    </source>
</evidence>
<comment type="similarity">
    <text evidence="1">Belongs to the heat shock protein 70 family.</text>
</comment>